<proteinExistence type="predicted"/>
<protein>
    <recommendedName>
        <fullName evidence="3">Phage tail protein</fullName>
    </recommendedName>
</protein>
<dbReference type="Proteomes" id="UP000321787">
    <property type="component" value="Unassembled WGS sequence"/>
</dbReference>
<evidence type="ECO:0000313" key="1">
    <source>
        <dbReference type="EMBL" id="GEK12006.1"/>
    </source>
</evidence>
<organism evidence="1 2">
    <name type="scientific">Aliivibrio fischeri</name>
    <name type="common">Vibrio fischeri</name>
    <dbReference type="NCBI Taxonomy" id="668"/>
    <lineage>
        <taxon>Bacteria</taxon>
        <taxon>Pseudomonadati</taxon>
        <taxon>Pseudomonadota</taxon>
        <taxon>Gammaproteobacteria</taxon>
        <taxon>Vibrionales</taxon>
        <taxon>Vibrionaceae</taxon>
        <taxon>Aliivibrio</taxon>
    </lineage>
</organism>
<dbReference type="EMBL" id="BJTZ01000001">
    <property type="protein sequence ID" value="GEK12006.1"/>
    <property type="molecule type" value="Genomic_DNA"/>
</dbReference>
<comment type="caution">
    <text evidence="1">The sequence shown here is derived from an EMBL/GenBank/DDBJ whole genome shotgun (WGS) entry which is preliminary data.</text>
</comment>
<evidence type="ECO:0008006" key="3">
    <source>
        <dbReference type="Google" id="ProtNLM"/>
    </source>
</evidence>
<gene>
    <name evidence="1" type="ORF">AFI02nite_00420</name>
</gene>
<accession>A0A510UBR8</accession>
<dbReference type="AlphaFoldDB" id="A0A510UBR8"/>
<evidence type="ECO:0000313" key="2">
    <source>
        <dbReference type="Proteomes" id="UP000321787"/>
    </source>
</evidence>
<dbReference type="RefSeq" id="WP_146860436.1">
    <property type="nucleotide sequence ID" value="NZ_BJTZ01000001.1"/>
</dbReference>
<reference evidence="1 2" key="1">
    <citation type="submission" date="2019-07" db="EMBL/GenBank/DDBJ databases">
        <title>Whole genome shotgun sequence of Aliivibrio fischeri NBRC 101058.</title>
        <authorList>
            <person name="Hosoyama A."/>
            <person name="Uohara A."/>
            <person name="Ohji S."/>
            <person name="Ichikawa N."/>
        </authorList>
    </citation>
    <scope>NUCLEOTIDE SEQUENCE [LARGE SCALE GENOMIC DNA]</scope>
    <source>
        <strain evidence="1 2">NBRC 101058</strain>
    </source>
</reference>
<sequence length="193" mass="22390">MSEQDKNAPTLPKTIIPWWQDGTTTTDVIKEPYFLSKGVHSFFVKIRGWLLYPLQQSDALTCSESLLKLMAWDKDIERFNNEPLDLFRKRVKFAAINAKDSGSVAGFIRIFERLGVGFVQVNERLPERDWDIISIRLSDSQLSENFELLGTLIKHYGRTCRRYEYQVVNPVQWTISATPLDWQQECSVAVLEE</sequence>
<name>A0A510UBR8_ALIFS</name>